<dbReference type="Pfam" id="PF00163">
    <property type="entry name" value="Ribosomal_S4"/>
    <property type="match status" value="1"/>
</dbReference>
<evidence type="ECO:0000256" key="5">
    <source>
        <dbReference type="ARBA" id="ARBA00023274"/>
    </source>
</evidence>
<dbReference type="GO" id="GO:0015935">
    <property type="term" value="C:small ribosomal subunit"/>
    <property type="evidence" value="ECO:0007669"/>
    <property type="project" value="InterPro"/>
</dbReference>
<dbReference type="InterPro" id="IPR018079">
    <property type="entry name" value="Ribosomal_uS4_CS"/>
</dbReference>
<comment type="subunit">
    <text evidence="7">Part of the 30S ribosomal subunit. Contacts protein S5. The interaction surface between S4 and S5 is involved in control of translational fidelity.</text>
</comment>
<keyword evidence="2 7" id="KW-0699">rRNA-binding</keyword>
<comment type="function">
    <text evidence="7">With S5 and S12 plays an important role in translational accuracy.</text>
</comment>
<dbReference type="PROSITE" id="PS50889">
    <property type="entry name" value="S4"/>
    <property type="match status" value="1"/>
</dbReference>
<feature type="domain" description="Small ribosomal subunit protein uS4 N-terminal" evidence="10">
    <location>
        <begin position="3"/>
        <end position="95"/>
    </location>
</feature>
<dbReference type="NCBIfam" id="TIGR01017">
    <property type="entry name" value="rpsD_bact"/>
    <property type="match status" value="1"/>
</dbReference>
<dbReference type="InterPro" id="IPR036986">
    <property type="entry name" value="S4_RNA-bd_sf"/>
</dbReference>
<dbReference type="CDD" id="cd00165">
    <property type="entry name" value="S4"/>
    <property type="match status" value="1"/>
</dbReference>
<evidence type="ECO:0000313" key="12">
    <source>
        <dbReference type="Proteomes" id="UP000176282"/>
    </source>
</evidence>
<dbReference type="NCBIfam" id="NF003717">
    <property type="entry name" value="PRK05327.1"/>
    <property type="match status" value="1"/>
</dbReference>
<protein>
    <recommendedName>
        <fullName evidence="6 7">Small ribosomal subunit protein uS4</fullName>
    </recommendedName>
</protein>
<dbReference type="HAMAP" id="MF_01306_B">
    <property type="entry name" value="Ribosomal_uS4_B"/>
    <property type="match status" value="1"/>
</dbReference>
<dbReference type="InterPro" id="IPR005709">
    <property type="entry name" value="Ribosomal_uS4_bac-type"/>
</dbReference>
<dbReference type="FunFam" id="3.10.290.10:FF:000001">
    <property type="entry name" value="30S ribosomal protein S4"/>
    <property type="match status" value="1"/>
</dbReference>
<dbReference type="Pfam" id="PF01479">
    <property type="entry name" value="S4"/>
    <property type="match status" value="1"/>
</dbReference>
<dbReference type="GO" id="GO:0003735">
    <property type="term" value="F:structural constituent of ribosome"/>
    <property type="evidence" value="ECO:0007669"/>
    <property type="project" value="InterPro"/>
</dbReference>
<keyword evidence="4 7" id="KW-0689">Ribosomal protein</keyword>
<dbReference type="PROSITE" id="PS00632">
    <property type="entry name" value="RIBOSOMAL_S4"/>
    <property type="match status" value="1"/>
</dbReference>
<feature type="domain" description="RNA-binding S4" evidence="9">
    <location>
        <begin position="96"/>
        <end position="156"/>
    </location>
</feature>
<sequence length="207" mass="23717">MGRTIGPKNKIARRFGVNLGLKTNAAKVARRLSQPPGVHGPRKRPRPGSTFAKQLIEKQKAKFMYGIRERQFNAYVKEATRLSGDSSVNLQQLLERRLDNVIYRLGFAVTRAQARQFVSHNMFTVNGKKMNIPSHSVRIGDIISLKETKRKKKAFEGVEERLEKTNLPSWLTLEAKKKEGKVVSMPIDQDFDKVFDVKLIIEYYSTR</sequence>
<proteinExistence type="inferred from homology"/>
<accession>A0A1F6M7K7</accession>
<dbReference type="PANTHER" id="PTHR11831">
    <property type="entry name" value="30S 40S RIBOSOMAL PROTEIN"/>
    <property type="match status" value="1"/>
</dbReference>
<name>A0A1F6M7K7_9BACT</name>
<dbReference type="InterPro" id="IPR022801">
    <property type="entry name" value="Ribosomal_uS4"/>
</dbReference>
<keyword evidence="3 7" id="KW-0694">RNA-binding</keyword>
<dbReference type="EMBL" id="MFQB01000029">
    <property type="protein sequence ID" value="OGH67538.1"/>
    <property type="molecule type" value="Genomic_DNA"/>
</dbReference>
<dbReference type="InterPro" id="IPR001912">
    <property type="entry name" value="Ribosomal_uS4_N"/>
</dbReference>
<evidence type="ECO:0000313" key="11">
    <source>
        <dbReference type="EMBL" id="OGH67538.1"/>
    </source>
</evidence>
<dbReference type="SMART" id="SM01390">
    <property type="entry name" value="Ribosomal_S4"/>
    <property type="match status" value="1"/>
</dbReference>
<evidence type="ECO:0000256" key="2">
    <source>
        <dbReference type="ARBA" id="ARBA00022730"/>
    </source>
</evidence>
<gene>
    <name evidence="7" type="primary">rpsD</name>
    <name evidence="11" type="ORF">A3J66_03005</name>
</gene>
<dbReference type="AlphaFoldDB" id="A0A1F6M7K7"/>
<comment type="function">
    <text evidence="7">One of the primary rRNA binding proteins, it binds directly to 16S rRNA where it nucleates assembly of the body of the 30S subunit.</text>
</comment>
<evidence type="ECO:0000256" key="6">
    <source>
        <dbReference type="ARBA" id="ARBA00035254"/>
    </source>
</evidence>
<comment type="caution">
    <text evidence="11">The sequence shown here is derived from an EMBL/GenBank/DDBJ whole genome shotgun (WGS) entry which is preliminary data.</text>
</comment>
<evidence type="ECO:0000256" key="3">
    <source>
        <dbReference type="ARBA" id="ARBA00022884"/>
    </source>
</evidence>
<dbReference type="GO" id="GO:0006412">
    <property type="term" value="P:translation"/>
    <property type="evidence" value="ECO:0007669"/>
    <property type="project" value="UniProtKB-UniRule"/>
</dbReference>
<comment type="similarity">
    <text evidence="1 7 8">Belongs to the universal ribosomal protein uS4 family.</text>
</comment>
<dbReference type="GO" id="GO:0019843">
    <property type="term" value="F:rRNA binding"/>
    <property type="evidence" value="ECO:0007669"/>
    <property type="project" value="UniProtKB-UniRule"/>
</dbReference>
<evidence type="ECO:0000259" key="9">
    <source>
        <dbReference type="SMART" id="SM00363"/>
    </source>
</evidence>
<organism evidence="11 12">
    <name type="scientific">Candidatus Magasanikbacteria bacterium RIFCSPHIGHO2_02_FULL_47_14</name>
    <dbReference type="NCBI Taxonomy" id="1798680"/>
    <lineage>
        <taxon>Bacteria</taxon>
        <taxon>Candidatus Magasanikiibacteriota</taxon>
    </lineage>
</organism>
<evidence type="ECO:0000259" key="10">
    <source>
        <dbReference type="SMART" id="SM01390"/>
    </source>
</evidence>
<dbReference type="GO" id="GO:0042274">
    <property type="term" value="P:ribosomal small subunit biogenesis"/>
    <property type="evidence" value="ECO:0007669"/>
    <property type="project" value="TreeGrafter"/>
</dbReference>
<dbReference type="PANTHER" id="PTHR11831:SF4">
    <property type="entry name" value="SMALL RIBOSOMAL SUBUNIT PROTEIN US4M"/>
    <property type="match status" value="1"/>
</dbReference>
<evidence type="ECO:0000256" key="4">
    <source>
        <dbReference type="ARBA" id="ARBA00022980"/>
    </source>
</evidence>
<dbReference type="STRING" id="1798680.A3J66_03005"/>
<evidence type="ECO:0000256" key="7">
    <source>
        <dbReference type="HAMAP-Rule" id="MF_01306"/>
    </source>
</evidence>
<dbReference type="SUPFAM" id="SSF55174">
    <property type="entry name" value="Alpha-L RNA-binding motif"/>
    <property type="match status" value="1"/>
</dbReference>
<dbReference type="InterPro" id="IPR002942">
    <property type="entry name" value="S4_RNA-bd"/>
</dbReference>
<dbReference type="Gene3D" id="1.10.1050.10">
    <property type="entry name" value="Ribosomal Protein S4 Delta 41, Chain A, domain 1"/>
    <property type="match status" value="1"/>
</dbReference>
<dbReference type="Gene3D" id="3.10.290.10">
    <property type="entry name" value="RNA-binding S4 domain"/>
    <property type="match status" value="1"/>
</dbReference>
<reference evidence="11 12" key="1">
    <citation type="journal article" date="2016" name="Nat. Commun.">
        <title>Thousands of microbial genomes shed light on interconnected biogeochemical processes in an aquifer system.</title>
        <authorList>
            <person name="Anantharaman K."/>
            <person name="Brown C.T."/>
            <person name="Hug L.A."/>
            <person name="Sharon I."/>
            <person name="Castelle C.J."/>
            <person name="Probst A.J."/>
            <person name="Thomas B.C."/>
            <person name="Singh A."/>
            <person name="Wilkins M.J."/>
            <person name="Karaoz U."/>
            <person name="Brodie E.L."/>
            <person name="Williams K.H."/>
            <person name="Hubbard S.S."/>
            <person name="Banfield J.F."/>
        </authorList>
    </citation>
    <scope>NUCLEOTIDE SEQUENCE [LARGE SCALE GENOMIC DNA]</scope>
</reference>
<keyword evidence="5 7" id="KW-0687">Ribonucleoprotein</keyword>
<dbReference type="Proteomes" id="UP000176282">
    <property type="component" value="Unassembled WGS sequence"/>
</dbReference>
<evidence type="ECO:0000256" key="1">
    <source>
        <dbReference type="ARBA" id="ARBA00007465"/>
    </source>
</evidence>
<evidence type="ECO:0000256" key="8">
    <source>
        <dbReference type="RuleBase" id="RU003699"/>
    </source>
</evidence>
<dbReference type="SMART" id="SM00363">
    <property type="entry name" value="S4"/>
    <property type="match status" value="1"/>
</dbReference>